<dbReference type="GO" id="GO:0055085">
    <property type="term" value="P:transmembrane transport"/>
    <property type="evidence" value="ECO:0007669"/>
    <property type="project" value="InterPro"/>
</dbReference>
<evidence type="ECO:0000256" key="7">
    <source>
        <dbReference type="SAM" id="Phobius"/>
    </source>
</evidence>
<dbReference type="InterPro" id="IPR004680">
    <property type="entry name" value="Cit_transptr-like_dom"/>
</dbReference>
<reference evidence="9" key="1">
    <citation type="journal article" date="2021" name="PeerJ">
        <title>Extensive microbial diversity within the chicken gut microbiome revealed by metagenomics and culture.</title>
        <authorList>
            <person name="Gilroy R."/>
            <person name="Ravi A."/>
            <person name="Getino M."/>
            <person name="Pursley I."/>
            <person name="Horton D.L."/>
            <person name="Alikhan N.F."/>
            <person name="Baker D."/>
            <person name="Gharbi K."/>
            <person name="Hall N."/>
            <person name="Watson M."/>
            <person name="Adriaenssens E.M."/>
            <person name="Foster-Nyarko E."/>
            <person name="Jarju S."/>
            <person name="Secka A."/>
            <person name="Antonio M."/>
            <person name="Oren A."/>
            <person name="Chaudhuri R.R."/>
            <person name="La Ragione R."/>
            <person name="Hildebrand F."/>
            <person name="Pallen M.J."/>
        </authorList>
    </citation>
    <scope>NUCLEOTIDE SEQUENCE</scope>
    <source>
        <strain evidence="9">CHK183-5548</strain>
    </source>
</reference>
<accession>A0A9D2PD59</accession>
<dbReference type="InterPro" id="IPR051679">
    <property type="entry name" value="DASS-Related_Transporters"/>
</dbReference>
<evidence type="ECO:0000256" key="6">
    <source>
        <dbReference type="ARBA" id="ARBA00023136"/>
    </source>
</evidence>
<feature type="transmembrane region" description="Helical" evidence="7">
    <location>
        <begin position="307"/>
        <end position="332"/>
    </location>
</feature>
<evidence type="ECO:0000313" key="10">
    <source>
        <dbReference type="Proteomes" id="UP000823883"/>
    </source>
</evidence>
<protein>
    <submittedName>
        <fullName evidence="9">Anion permease</fullName>
    </submittedName>
</protein>
<dbReference type="EMBL" id="DWWL01000007">
    <property type="protein sequence ID" value="HJC46668.1"/>
    <property type="molecule type" value="Genomic_DNA"/>
</dbReference>
<feature type="transmembrane region" description="Helical" evidence="7">
    <location>
        <begin position="401"/>
        <end position="421"/>
    </location>
</feature>
<feature type="transmembrane region" description="Helical" evidence="7">
    <location>
        <begin position="229"/>
        <end position="246"/>
    </location>
</feature>
<feature type="transmembrane region" description="Helical" evidence="7">
    <location>
        <begin position="95"/>
        <end position="123"/>
    </location>
</feature>
<comment type="caution">
    <text evidence="9">The sequence shown here is derived from an EMBL/GenBank/DDBJ whole genome shotgun (WGS) entry which is preliminary data.</text>
</comment>
<keyword evidence="2" id="KW-0813">Transport</keyword>
<feature type="domain" description="Citrate transporter-like" evidence="8">
    <location>
        <begin position="19"/>
        <end position="367"/>
    </location>
</feature>
<feature type="transmembrane region" description="Helical" evidence="7">
    <location>
        <begin position="57"/>
        <end position="75"/>
    </location>
</feature>
<sequence length="423" mass="45282">MDVKLIITLVVVVGMVLGFLSGKFKLGLVAMTATTVLHLTGVLTFSEAYSYMANTNIVLLGALFVLSGALGRTSLVLKLRQWVLNHSGKGQMIVLVYLIICAVMTNLTSPLAILSMLLPFMTALGPESDIQPSHLLYPGAVIGHSCQGALPIGTFFLMVNALLESNGVPADQMLSVVDYAKVVAVPGIISILYMGFIGWRFFPANKIDEDQLAGKQTGSSRYTAAQENYIYIAFILVFVGLFFKTYLPFDVAALAVTAVIVLMYLNVIDLNDLKNFLNLDALFMLVGVMPLGTAMQNTGAGDLVADFIVSLLGSNPTPLMVLIAFYIAAAFLTQFMSNTATATIFSTLAIVTAMSRGVDPRPFAIAIYAGATAAMLSPTSSPSIAIAFGAGHYKIADVLKACLPLWVIYGVATIFMATFWYPI</sequence>
<feature type="transmembrane region" description="Helical" evidence="7">
    <location>
        <begin position="252"/>
        <end position="270"/>
    </location>
</feature>
<gene>
    <name evidence="9" type="ORF">IAA04_01295</name>
</gene>
<keyword evidence="3 7" id="KW-0812">Transmembrane</keyword>
<organism evidence="9 10">
    <name type="scientific">Candidatus Lachnoclostridium pullistercoris</name>
    <dbReference type="NCBI Taxonomy" id="2838632"/>
    <lineage>
        <taxon>Bacteria</taxon>
        <taxon>Bacillati</taxon>
        <taxon>Bacillota</taxon>
        <taxon>Clostridia</taxon>
        <taxon>Lachnospirales</taxon>
        <taxon>Lachnospiraceae</taxon>
    </lineage>
</organism>
<evidence type="ECO:0000256" key="4">
    <source>
        <dbReference type="ARBA" id="ARBA00022737"/>
    </source>
</evidence>
<evidence type="ECO:0000256" key="2">
    <source>
        <dbReference type="ARBA" id="ARBA00022448"/>
    </source>
</evidence>
<evidence type="ECO:0000256" key="5">
    <source>
        <dbReference type="ARBA" id="ARBA00022989"/>
    </source>
</evidence>
<dbReference type="PANTHER" id="PTHR43652:SF2">
    <property type="entry name" value="BASIC AMINO ACID ANTIPORTER YFCC-RELATED"/>
    <property type="match status" value="1"/>
</dbReference>
<name>A0A9D2PD59_9FIRM</name>
<dbReference type="Proteomes" id="UP000823883">
    <property type="component" value="Unassembled WGS sequence"/>
</dbReference>
<feature type="transmembrane region" description="Helical" evidence="7">
    <location>
        <begin position="179"/>
        <end position="202"/>
    </location>
</feature>
<evidence type="ECO:0000256" key="1">
    <source>
        <dbReference type="ARBA" id="ARBA00004141"/>
    </source>
</evidence>
<proteinExistence type="predicted"/>
<evidence type="ECO:0000256" key="3">
    <source>
        <dbReference type="ARBA" id="ARBA00022692"/>
    </source>
</evidence>
<evidence type="ECO:0000313" key="9">
    <source>
        <dbReference type="EMBL" id="HJC46668.1"/>
    </source>
</evidence>
<keyword evidence="6 7" id="KW-0472">Membrane</keyword>
<dbReference type="PANTHER" id="PTHR43652">
    <property type="entry name" value="BASIC AMINO ACID ANTIPORTER YFCC-RELATED"/>
    <property type="match status" value="1"/>
</dbReference>
<keyword evidence="5 7" id="KW-1133">Transmembrane helix</keyword>
<feature type="transmembrane region" description="Helical" evidence="7">
    <location>
        <begin position="5"/>
        <end position="22"/>
    </location>
</feature>
<keyword evidence="4" id="KW-0677">Repeat</keyword>
<evidence type="ECO:0000259" key="8">
    <source>
        <dbReference type="Pfam" id="PF03600"/>
    </source>
</evidence>
<feature type="transmembrane region" description="Helical" evidence="7">
    <location>
        <begin position="277"/>
        <end position="295"/>
    </location>
</feature>
<feature type="transmembrane region" description="Helical" evidence="7">
    <location>
        <begin position="364"/>
        <end position="389"/>
    </location>
</feature>
<dbReference type="Pfam" id="PF03600">
    <property type="entry name" value="CitMHS"/>
    <property type="match status" value="1"/>
</dbReference>
<dbReference type="AlphaFoldDB" id="A0A9D2PD59"/>
<feature type="transmembrane region" description="Helical" evidence="7">
    <location>
        <begin position="339"/>
        <end position="358"/>
    </location>
</feature>
<dbReference type="GO" id="GO:0005886">
    <property type="term" value="C:plasma membrane"/>
    <property type="evidence" value="ECO:0007669"/>
    <property type="project" value="TreeGrafter"/>
</dbReference>
<reference evidence="9" key="2">
    <citation type="submission" date="2021-04" db="EMBL/GenBank/DDBJ databases">
        <authorList>
            <person name="Gilroy R."/>
        </authorList>
    </citation>
    <scope>NUCLEOTIDE SEQUENCE</scope>
    <source>
        <strain evidence="9">CHK183-5548</strain>
    </source>
</reference>
<comment type="subcellular location">
    <subcellularLocation>
        <location evidence="1">Membrane</location>
        <topology evidence="1">Multi-pass membrane protein</topology>
    </subcellularLocation>
</comment>